<dbReference type="PANTHER" id="PTHR42748">
    <property type="entry name" value="NITROGEN METABOLITE REPRESSION PROTEIN NMRA FAMILY MEMBER"/>
    <property type="match status" value="1"/>
</dbReference>
<evidence type="ECO:0000256" key="1">
    <source>
        <dbReference type="ARBA" id="ARBA00022857"/>
    </source>
</evidence>
<dbReference type="Proteomes" id="UP000244189">
    <property type="component" value="Unassembled WGS sequence"/>
</dbReference>
<dbReference type="AlphaFoldDB" id="A0A2T5GH24"/>
<evidence type="ECO:0000313" key="3">
    <source>
        <dbReference type="EMBL" id="PTQ58617.1"/>
    </source>
</evidence>
<keyword evidence="4" id="KW-1185">Reference proteome</keyword>
<evidence type="ECO:0000259" key="2">
    <source>
        <dbReference type="Pfam" id="PF13460"/>
    </source>
</evidence>
<feature type="domain" description="NAD(P)-binding" evidence="2">
    <location>
        <begin position="7"/>
        <end position="173"/>
    </location>
</feature>
<protein>
    <submittedName>
        <fullName evidence="3">Uncharacterized protein YbjT (DUF2867 family)</fullName>
    </submittedName>
</protein>
<dbReference type="InterPro" id="IPR016040">
    <property type="entry name" value="NAD(P)-bd_dom"/>
</dbReference>
<name>A0A2T5GH24_9SPHN</name>
<comment type="caution">
    <text evidence="3">The sequence shown here is derived from an EMBL/GenBank/DDBJ whole genome shotgun (WGS) entry which is preliminary data.</text>
</comment>
<dbReference type="Gene3D" id="3.40.50.720">
    <property type="entry name" value="NAD(P)-binding Rossmann-like Domain"/>
    <property type="match status" value="1"/>
</dbReference>
<dbReference type="InterPro" id="IPR051164">
    <property type="entry name" value="NmrA-like_oxidored"/>
</dbReference>
<dbReference type="EMBL" id="QAOG01000007">
    <property type="protein sequence ID" value="PTQ58617.1"/>
    <property type="molecule type" value="Genomic_DNA"/>
</dbReference>
<dbReference type="PANTHER" id="PTHR42748:SF3">
    <property type="entry name" value="BLL4366 PROTEIN"/>
    <property type="match status" value="1"/>
</dbReference>
<accession>A0A2T5GH24</accession>
<dbReference type="Pfam" id="PF13460">
    <property type="entry name" value="NAD_binding_10"/>
    <property type="match status" value="1"/>
</dbReference>
<gene>
    <name evidence="3" type="ORF">C8J26_3484</name>
</gene>
<dbReference type="InterPro" id="IPR036291">
    <property type="entry name" value="NAD(P)-bd_dom_sf"/>
</dbReference>
<sequence length="247" mass="25233">MKIVVIGGSGLIGSKLVSRLETAGHEAVAASPNSGVNTLTGEGLAEALAGAEVVVDVANSPSFEDAAVLAFFETSSRNVLAAEAGAGVRHHVALSVVGTERLADSGYMRAKVAQETLIRASGMPYTILHSTQFFEFLGGIAHSAAAGEAIHLSTALFQPIAANDVADALAAIVVAPPTNGTIEVAGPTAFRMDALVRCYLEATGDARGVVGEADALYFGAKIDDISLMPSAGARIGATDYDTWFAGR</sequence>
<keyword evidence="1" id="KW-0521">NADP</keyword>
<organism evidence="3 4">
    <name type="scientific">Sphingomonas aurantiaca</name>
    <dbReference type="NCBI Taxonomy" id="185949"/>
    <lineage>
        <taxon>Bacteria</taxon>
        <taxon>Pseudomonadati</taxon>
        <taxon>Pseudomonadota</taxon>
        <taxon>Alphaproteobacteria</taxon>
        <taxon>Sphingomonadales</taxon>
        <taxon>Sphingomonadaceae</taxon>
        <taxon>Sphingomonas</taxon>
    </lineage>
</organism>
<dbReference type="RefSeq" id="WP_107959445.1">
    <property type="nucleotide sequence ID" value="NZ_QAOG01000007.1"/>
</dbReference>
<proteinExistence type="predicted"/>
<dbReference type="SUPFAM" id="SSF51735">
    <property type="entry name" value="NAD(P)-binding Rossmann-fold domains"/>
    <property type="match status" value="1"/>
</dbReference>
<evidence type="ECO:0000313" key="4">
    <source>
        <dbReference type="Proteomes" id="UP000244189"/>
    </source>
</evidence>
<reference evidence="3 4" key="1">
    <citation type="submission" date="2018-04" db="EMBL/GenBank/DDBJ databases">
        <title>Genomic Encyclopedia of Type Strains, Phase III (KMG-III): the genomes of soil and plant-associated and newly described type strains.</title>
        <authorList>
            <person name="Whitman W."/>
        </authorList>
    </citation>
    <scope>NUCLEOTIDE SEQUENCE [LARGE SCALE GENOMIC DNA]</scope>
    <source>
        <strain evidence="3 4">MA101b</strain>
    </source>
</reference>